<dbReference type="EMBL" id="UINC01005688">
    <property type="protein sequence ID" value="SVA22930.1"/>
    <property type="molecule type" value="Genomic_DNA"/>
</dbReference>
<keyword evidence="1" id="KW-0963">Cytoplasm</keyword>
<dbReference type="HAMAP" id="MF_00456">
    <property type="entry name" value="ProB"/>
    <property type="match status" value="1"/>
</dbReference>
<organism evidence="9">
    <name type="scientific">marine metagenome</name>
    <dbReference type="NCBI Taxonomy" id="408172"/>
    <lineage>
        <taxon>unclassified sequences</taxon>
        <taxon>metagenomes</taxon>
        <taxon>ecological metagenomes</taxon>
    </lineage>
</organism>
<keyword evidence="6" id="KW-0418">Kinase</keyword>
<sequence>MVRYKRLVVKAGTTVLTGGTSKLDEAIMGGLVKQIALLHGSGAEILLVTSGAIAAGREFLGEIGDLPDVHHRQVLAAVGQNHLMNTYSELFAKQGLGIAQVLLTRDDLYDRQRSQFVLDTLQTLLKRRIVPIINENDVVAIDEIGDVFGDNDMLSAILSSLVKANLLAILTDSDGFMTKDPRLDSSAKRVPVVEVIDNIHESIVGEHSNPWSRGGMRTKIEAARIATKAGTTVIICDGRIPDVICRLDKGEDIGTIFVSN</sequence>
<dbReference type="InterPro" id="IPR005715">
    <property type="entry name" value="Glu_5kinase/COase_Synthase"/>
</dbReference>
<evidence type="ECO:0000256" key="6">
    <source>
        <dbReference type="ARBA" id="ARBA00022777"/>
    </source>
</evidence>
<dbReference type="NCBIfam" id="TIGR01027">
    <property type="entry name" value="proB"/>
    <property type="match status" value="1"/>
</dbReference>
<keyword evidence="4" id="KW-0808">Transferase</keyword>
<evidence type="ECO:0000256" key="5">
    <source>
        <dbReference type="ARBA" id="ARBA00022741"/>
    </source>
</evidence>
<dbReference type="GO" id="GO:0005829">
    <property type="term" value="C:cytosol"/>
    <property type="evidence" value="ECO:0007669"/>
    <property type="project" value="TreeGrafter"/>
</dbReference>
<keyword evidence="2" id="KW-0028">Amino-acid biosynthesis</keyword>
<dbReference type="PRINTS" id="PR00474">
    <property type="entry name" value="GLU5KINASE"/>
</dbReference>
<evidence type="ECO:0000256" key="2">
    <source>
        <dbReference type="ARBA" id="ARBA00022605"/>
    </source>
</evidence>
<dbReference type="InterPro" id="IPR019797">
    <property type="entry name" value="Glutamate_5-kinase_CS"/>
</dbReference>
<evidence type="ECO:0000259" key="8">
    <source>
        <dbReference type="Pfam" id="PF00696"/>
    </source>
</evidence>
<dbReference type="GO" id="GO:0008652">
    <property type="term" value="P:amino acid biosynthetic process"/>
    <property type="evidence" value="ECO:0007669"/>
    <property type="project" value="UniProtKB-KW"/>
</dbReference>
<proteinExistence type="inferred from homology"/>
<dbReference type="Pfam" id="PF00696">
    <property type="entry name" value="AA_kinase"/>
    <property type="match status" value="1"/>
</dbReference>
<keyword evidence="5" id="KW-0547">Nucleotide-binding</keyword>
<dbReference type="InterPro" id="IPR036393">
    <property type="entry name" value="AceGlu_kinase-like_sf"/>
</dbReference>
<reference evidence="9" key="1">
    <citation type="submission" date="2018-05" db="EMBL/GenBank/DDBJ databases">
        <authorList>
            <person name="Lanie J.A."/>
            <person name="Ng W.-L."/>
            <person name="Kazmierczak K.M."/>
            <person name="Andrzejewski T.M."/>
            <person name="Davidsen T.M."/>
            <person name="Wayne K.J."/>
            <person name="Tettelin H."/>
            <person name="Glass J.I."/>
            <person name="Rusch D."/>
            <person name="Podicherti R."/>
            <person name="Tsui H.-C.T."/>
            <person name="Winkler M.E."/>
        </authorList>
    </citation>
    <scope>NUCLEOTIDE SEQUENCE</scope>
</reference>
<dbReference type="PROSITE" id="PS00902">
    <property type="entry name" value="GLUTAMATE_5_KINASE"/>
    <property type="match status" value="1"/>
</dbReference>
<dbReference type="GO" id="GO:0005524">
    <property type="term" value="F:ATP binding"/>
    <property type="evidence" value="ECO:0007669"/>
    <property type="project" value="UniProtKB-KW"/>
</dbReference>
<dbReference type="AlphaFoldDB" id="A0A381U3V3"/>
<dbReference type="GO" id="GO:0004349">
    <property type="term" value="F:glutamate 5-kinase activity"/>
    <property type="evidence" value="ECO:0007669"/>
    <property type="project" value="InterPro"/>
</dbReference>
<keyword evidence="3" id="KW-0641">Proline biosynthesis</keyword>
<dbReference type="Gene3D" id="3.40.1160.10">
    <property type="entry name" value="Acetylglutamate kinase-like"/>
    <property type="match status" value="1"/>
</dbReference>
<name>A0A381U3V3_9ZZZZ</name>
<gene>
    <name evidence="9" type="ORF">METZ01_LOCUS75784</name>
</gene>
<feature type="domain" description="Aspartate/glutamate/uridylate kinase" evidence="8">
    <location>
        <begin position="5"/>
        <end position="237"/>
    </location>
</feature>
<dbReference type="CDD" id="cd04242">
    <property type="entry name" value="AAK_G5K_ProB"/>
    <property type="match status" value="1"/>
</dbReference>
<protein>
    <recommendedName>
        <fullName evidence="8">Aspartate/glutamate/uridylate kinase domain-containing protein</fullName>
    </recommendedName>
</protein>
<evidence type="ECO:0000256" key="3">
    <source>
        <dbReference type="ARBA" id="ARBA00022650"/>
    </source>
</evidence>
<evidence type="ECO:0000256" key="1">
    <source>
        <dbReference type="ARBA" id="ARBA00022490"/>
    </source>
</evidence>
<dbReference type="InterPro" id="IPR011529">
    <property type="entry name" value="Glu_5kinase"/>
</dbReference>
<dbReference type="PANTHER" id="PTHR43654">
    <property type="entry name" value="GLUTAMATE 5-KINASE"/>
    <property type="match status" value="1"/>
</dbReference>
<dbReference type="PIRSF" id="PIRSF000729">
    <property type="entry name" value="GK"/>
    <property type="match status" value="1"/>
</dbReference>
<evidence type="ECO:0000256" key="7">
    <source>
        <dbReference type="ARBA" id="ARBA00022840"/>
    </source>
</evidence>
<keyword evidence="7" id="KW-0067">ATP-binding</keyword>
<dbReference type="InterPro" id="IPR041739">
    <property type="entry name" value="G5K_ProB"/>
</dbReference>
<evidence type="ECO:0000313" key="9">
    <source>
        <dbReference type="EMBL" id="SVA22930.1"/>
    </source>
</evidence>
<dbReference type="FunFam" id="3.40.1160.10:FF:000006">
    <property type="entry name" value="Glutamate 5-kinase"/>
    <property type="match status" value="1"/>
</dbReference>
<evidence type="ECO:0000256" key="4">
    <source>
        <dbReference type="ARBA" id="ARBA00022679"/>
    </source>
</evidence>
<dbReference type="InterPro" id="IPR001057">
    <property type="entry name" value="Glu/AcGlu_kinase"/>
</dbReference>
<dbReference type="PANTHER" id="PTHR43654:SF1">
    <property type="entry name" value="ISOPENTENYL PHOSPHATE KINASE"/>
    <property type="match status" value="1"/>
</dbReference>
<dbReference type="InterPro" id="IPR001048">
    <property type="entry name" value="Asp/Glu/Uridylate_kinase"/>
</dbReference>
<accession>A0A381U3V3</accession>
<dbReference type="SUPFAM" id="SSF53633">
    <property type="entry name" value="Carbamate kinase-like"/>
    <property type="match status" value="1"/>
</dbReference>